<dbReference type="KEGG" id="xfr:BER92_12950"/>
<gene>
    <name evidence="2" type="primary">hrpD6</name>
    <name evidence="2" type="ORF">PD5205_02677</name>
    <name evidence="1" type="ORF">PD885_01317</name>
</gene>
<evidence type="ECO:0000313" key="1">
    <source>
        <dbReference type="EMBL" id="SMQ98568.1"/>
    </source>
</evidence>
<reference evidence="2 4" key="1">
    <citation type="submission" date="2017-05" db="EMBL/GenBank/DDBJ databases">
        <authorList>
            <person name="Song R."/>
            <person name="Chenine A.L."/>
            <person name="Ruprecht R.M."/>
        </authorList>
    </citation>
    <scope>NUCLEOTIDE SEQUENCE [LARGE SCALE GENOMIC DNA]</scope>
    <source>
        <strain evidence="2">PD5205</strain>
    </source>
</reference>
<dbReference type="NCBIfam" id="NF041505">
    <property type="entry name" value="HrpD6"/>
    <property type="match status" value="1"/>
</dbReference>
<dbReference type="EMBL" id="LT853882">
    <property type="protein sequence ID" value="SMQ98568.1"/>
    <property type="molecule type" value="Genomic_DNA"/>
</dbReference>
<evidence type="ECO:0000313" key="4">
    <source>
        <dbReference type="Proteomes" id="UP000195953"/>
    </source>
</evidence>
<dbReference type="AlphaFoldDB" id="A0A1Y6GXK0"/>
<name>A0A1Y6GXK0_9XANT</name>
<keyword evidence="3" id="KW-1185">Reference proteome</keyword>
<accession>A0A1Y6GXK0</accession>
<dbReference type="GeneID" id="61893720"/>
<dbReference type="Proteomes" id="UP000195877">
    <property type="component" value="Chromosome 1"/>
</dbReference>
<evidence type="ECO:0000313" key="2">
    <source>
        <dbReference type="EMBL" id="SMR03967.1"/>
    </source>
</evidence>
<dbReference type="InterPro" id="IPR048129">
    <property type="entry name" value="HrpD6-like"/>
</dbReference>
<organism evidence="2 4">
    <name type="scientific">Xanthomonas fragariae</name>
    <dbReference type="NCBI Taxonomy" id="48664"/>
    <lineage>
        <taxon>Bacteria</taxon>
        <taxon>Pseudomonadati</taxon>
        <taxon>Pseudomonadota</taxon>
        <taxon>Gammaproteobacteria</taxon>
        <taxon>Lysobacterales</taxon>
        <taxon>Lysobacteraceae</taxon>
        <taxon>Xanthomonas</taxon>
    </lineage>
</organism>
<protein>
    <submittedName>
        <fullName evidence="2">Protein HrpD6</fullName>
    </submittedName>
</protein>
<reference evidence="1 3" key="2">
    <citation type="submission" date="2017-05" db="EMBL/GenBank/DDBJ databases">
        <authorList>
            <person name="Blom J."/>
        </authorList>
    </citation>
    <scope>NUCLEOTIDE SEQUENCE [LARGE SCALE GENOMIC DNA]</scope>
    <source>
        <strain evidence="1">PD885</strain>
    </source>
</reference>
<dbReference type="EMBL" id="LT853885">
    <property type="protein sequence ID" value="SMR03967.1"/>
    <property type="molecule type" value="Genomic_DNA"/>
</dbReference>
<dbReference type="Proteomes" id="UP000195953">
    <property type="component" value="Chromosome 1"/>
</dbReference>
<sequence>MFESITESIAKDMNVLMNVKSEDASGERLAKIVDALDKTKQQVQGQWMAATDAADRTKLATLHEGFNAAHAIVSHIAAAA</sequence>
<dbReference type="RefSeq" id="WP_002802867.1">
    <property type="nucleotide sequence ID" value="NZ_CP016830.1"/>
</dbReference>
<evidence type="ECO:0000313" key="3">
    <source>
        <dbReference type="Proteomes" id="UP000195877"/>
    </source>
</evidence>
<dbReference type="STRING" id="48664.BER92_12950"/>
<proteinExistence type="predicted"/>